<evidence type="ECO:0000313" key="3">
    <source>
        <dbReference type="Proteomes" id="UP001348492"/>
    </source>
</evidence>
<reference evidence="2 3" key="1">
    <citation type="journal article" date="2023" name="PLoS ONE">
        <title>Genome-based metabolic and phylogenomic analysis of three Terrisporobacter species.</title>
        <authorList>
            <person name="Boer T."/>
            <person name="Bengelsdorf F.R."/>
            <person name="Bomeke M."/>
            <person name="Daniel R."/>
            <person name="Poehlein A."/>
        </authorList>
    </citation>
    <scope>NUCLEOTIDE SEQUENCE [LARGE SCALE GENOMIC DNA]</scope>
    <source>
        <strain evidence="2 3">DSM 1288</strain>
    </source>
</reference>
<dbReference type="InterPro" id="IPR001173">
    <property type="entry name" value="Glyco_trans_2-like"/>
</dbReference>
<name>A0ABZ2ESF2_9FIRM</name>
<sequence>MDIDYSVVIRTIGKSNKKYQKLLDSINKLQPKPKEVIVVLPNGYDIPLQRLNSTINERFIFCEKGMVNQRMVGINNCSTEYMLVCDDDISFEYDFVQKLVQPLNESIADFSIGPLLSFLPEKGVRSFISGITSGAVETIFNKDMYIKVLRSSGWSYNRKIDISVKKYYYTQSAAWTCFFARTSSMKNINFDEEKWLDMNGYASMDDSTMFYKAWLMGNKTVMVSDAVYNHLDAKTSTKGISETVIYASSFNQFIFWYRFIYQTENNSFMKLISIISFLYYKCTTNIYGYLNILLKSKDKRELEISKQGFRDALNYIKSDEFKKLNRINISIL</sequence>
<dbReference type="CDD" id="cd00761">
    <property type="entry name" value="Glyco_tranf_GTA_type"/>
    <property type="match status" value="1"/>
</dbReference>
<dbReference type="Proteomes" id="UP001348492">
    <property type="component" value="Chromosome"/>
</dbReference>
<keyword evidence="3" id="KW-1185">Reference proteome</keyword>
<dbReference type="EMBL" id="CP117523">
    <property type="protein sequence ID" value="WWD82578.1"/>
    <property type="molecule type" value="Genomic_DNA"/>
</dbReference>
<protein>
    <recommendedName>
        <fullName evidence="1">Glycosyltransferase 2-like domain-containing protein</fullName>
    </recommendedName>
</protein>
<dbReference type="Gene3D" id="3.90.550.10">
    <property type="entry name" value="Spore Coat Polysaccharide Biosynthesis Protein SpsA, Chain A"/>
    <property type="match status" value="1"/>
</dbReference>
<dbReference type="InterPro" id="IPR029044">
    <property type="entry name" value="Nucleotide-diphossugar_trans"/>
</dbReference>
<accession>A0ABZ2ESF2</accession>
<dbReference type="RefSeq" id="WP_018590334.1">
    <property type="nucleotide sequence ID" value="NZ_CP117523.1"/>
</dbReference>
<dbReference type="SUPFAM" id="SSF53448">
    <property type="entry name" value="Nucleotide-diphospho-sugar transferases"/>
    <property type="match status" value="1"/>
</dbReference>
<evidence type="ECO:0000259" key="1">
    <source>
        <dbReference type="Pfam" id="PF00535"/>
    </source>
</evidence>
<gene>
    <name evidence="2" type="ORF">TEGL_09700</name>
</gene>
<organism evidence="2 3">
    <name type="scientific">Terrisporobacter glycolicus ATCC 14880 = DSM 1288</name>
    <dbReference type="NCBI Taxonomy" id="1121315"/>
    <lineage>
        <taxon>Bacteria</taxon>
        <taxon>Bacillati</taxon>
        <taxon>Bacillota</taxon>
        <taxon>Clostridia</taxon>
        <taxon>Peptostreptococcales</taxon>
        <taxon>Peptostreptococcaceae</taxon>
        <taxon>Terrisporobacter</taxon>
    </lineage>
</organism>
<feature type="domain" description="Glycosyltransferase 2-like" evidence="1">
    <location>
        <begin position="7"/>
        <end position="129"/>
    </location>
</feature>
<proteinExistence type="predicted"/>
<dbReference type="Pfam" id="PF00535">
    <property type="entry name" value="Glycos_transf_2"/>
    <property type="match status" value="1"/>
</dbReference>
<evidence type="ECO:0000313" key="2">
    <source>
        <dbReference type="EMBL" id="WWD82578.1"/>
    </source>
</evidence>